<name>X1A152_9ZZZZ</name>
<reference evidence="1" key="1">
    <citation type="journal article" date="2014" name="Front. Microbiol.">
        <title>High frequency of phylogenetically diverse reductive dehalogenase-homologous genes in deep subseafloor sedimentary metagenomes.</title>
        <authorList>
            <person name="Kawai M."/>
            <person name="Futagami T."/>
            <person name="Toyoda A."/>
            <person name="Takaki Y."/>
            <person name="Nishi S."/>
            <person name="Hori S."/>
            <person name="Arai W."/>
            <person name="Tsubouchi T."/>
            <person name="Morono Y."/>
            <person name="Uchiyama I."/>
            <person name="Ito T."/>
            <person name="Fujiyama A."/>
            <person name="Inagaki F."/>
            <person name="Takami H."/>
        </authorList>
    </citation>
    <scope>NUCLEOTIDE SEQUENCE</scope>
    <source>
        <strain evidence="1">Expedition CK06-06</strain>
    </source>
</reference>
<comment type="caution">
    <text evidence="1">The sequence shown here is derived from an EMBL/GenBank/DDBJ whole genome shotgun (WGS) entry which is preliminary data.</text>
</comment>
<accession>X1A152</accession>
<organism evidence="1">
    <name type="scientific">marine sediment metagenome</name>
    <dbReference type="NCBI Taxonomy" id="412755"/>
    <lineage>
        <taxon>unclassified sequences</taxon>
        <taxon>metagenomes</taxon>
        <taxon>ecological metagenomes</taxon>
    </lineage>
</organism>
<gene>
    <name evidence="1" type="ORF">S01H4_16188</name>
</gene>
<protein>
    <submittedName>
        <fullName evidence="1">Uncharacterized protein</fullName>
    </submittedName>
</protein>
<dbReference type="AlphaFoldDB" id="X1A152"/>
<evidence type="ECO:0000313" key="1">
    <source>
        <dbReference type="EMBL" id="GAG54021.1"/>
    </source>
</evidence>
<proteinExistence type="predicted"/>
<sequence length="89" mass="9606">MGSNGKGADVSKKVQVFVARHETKKFTKIVVVDADGKQTLVEMRIPDAVVYSQIDALDEGGDVLKSLRSVLGICFEAVINSINSIIEGR</sequence>
<dbReference type="EMBL" id="BART01007093">
    <property type="protein sequence ID" value="GAG54021.1"/>
    <property type="molecule type" value="Genomic_DNA"/>
</dbReference>